<accession>A0A917P4U9</accession>
<name>A0A917P4U9_9ACTN</name>
<reference evidence="2" key="1">
    <citation type="journal article" date="2014" name="Int. J. Syst. Evol. Microbiol.">
        <title>Complete genome sequence of Corynebacterium casei LMG S-19264T (=DSM 44701T), isolated from a smear-ripened cheese.</title>
        <authorList>
            <consortium name="US DOE Joint Genome Institute (JGI-PGF)"/>
            <person name="Walter F."/>
            <person name="Albersmeier A."/>
            <person name="Kalinowski J."/>
            <person name="Ruckert C."/>
        </authorList>
    </citation>
    <scope>NUCLEOTIDE SEQUENCE</scope>
    <source>
        <strain evidence="2">JCM 3086</strain>
    </source>
</reference>
<gene>
    <name evidence="2" type="ORF">GCM10010121_085070</name>
</gene>
<dbReference type="EMBL" id="BMQA01000068">
    <property type="protein sequence ID" value="GGJ61483.1"/>
    <property type="molecule type" value="Genomic_DNA"/>
</dbReference>
<protein>
    <submittedName>
        <fullName evidence="2">Uncharacterized protein</fullName>
    </submittedName>
</protein>
<sequence length="108" mass="10565">MGSAGDEPGQELGGAGLPVNPLDGAALGDDPAALQKPGSPNKASGRALGAQPVMPRRSEHGAPPRSDDGAIAATTTATTTAWSDGFTNSAVNSSPLKPCCADLPTATV</sequence>
<comment type="caution">
    <text evidence="2">The sequence shown here is derived from an EMBL/GenBank/DDBJ whole genome shotgun (WGS) entry which is preliminary data.</text>
</comment>
<evidence type="ECO:0000313" key="3">
    <source>
        <dbReference type="Proteomes" id="UP000657574"/>
    </source>
</evidence>
<feature type="region of interest" description="Disordered" evidence="1">
    <location>
        <begin position="1"/>
        <end position="75"/>
    </location>
</feature>
<dbReference type="AlphaFoldDB" id="A0A917P4U9"/>
<evidence type="ECO:0000256" key="1">
    <source>
        <dbReference type="SAM" id="MobiDB-lite"/>
    </source>
</evidence>
<feature type="compositionally biased region" description="Low complexity" evidence="1">
    <location>
        <begin position="21"/>
        <end position="34"/>
    </location>
</feature>
<dbReference type="Proteomes" id="UP000657574">
    <property type="component" value="Unassembled WGS sequence"/>
</dbReference>
<reference evidence="2" key="2">
    <citation type="submission" date="2020-09" db="EMBL/GenBank/DDBJ databases">
        <authorList>
            <person name="Sun Q."/>
            <person name="Ohkuma M."/>
        </authorList>
    </citation>
    <scope>NUCLEOTIDE SEQUENCE</scope>
    <source>
        <strain evidence="2">JCM 3086</strain>
    </source>
</reference>
<keyword evidence="3" id="KW-1185">Reference proteome</keyword>
<organism evidence="2 3">
    <name type="scientific">Streptomyces brasiliensis</name>
    <dbReference type="NCBI Taxonomy" id="1954"/>
    <lineage>
        <taxon>Bacteria</taxon>
        <taxon>Bacillati</taxon>
        <taxon>Actinomycetota</taxon>
        <taxon>Actinomycetes</taxon>
        <taxon>Kitasatosporales</taxon>
        <taxon>Streptomycetaceae</taxon>
        <taxon>Streptomyces</taxon>
    </lineage>
</organism>
<feature type="compositionally biased region" description="Basic and acidic residues" evidence="1">
    <location>
        <begin position="56"/>
        <end position="68"/>
    </location>
</feature>
<evidence type="ECO:0000313" key="2">
    <source>
        <dbReference type="EMBL" id="GGJ61483.1"/>
    </source>
</evidence>
<proteinExistence type="predicted"/>